<comment type="caution">
    <text evidence="1">The sequence shown here is derived from an EMBL/GenBank/DDBJ whole genome shotgun (WGS) entry which is preliminary data.</text>
</comment>
<protein>
    <submittedName>
        <fullName evidence="1">Uncharacterized protein</fullName>
    </submittedName>
</protein>
<dbReference type="Proteomes" id="UP000580250">
    <property type="component" value="Unassembled WGS sequence"/>
</dbReference>
<organism evidence="1 2">
    <name type="scientific">Meloidogyne enterolobii</name>
    <name type="common">Root-knot nematode worm</name>
    <name type="synonym">Meloidogyne mayaguensis</name>
    <dbReference type="NCBI Taxonomy" id="390850"/>
    <lineage>
        <taxon>Eukaryota</taxon>
        <taxon>Metazoa</taxon>
        <taxon>Ecdysozoa</taxon>
        <taxon>Nematoda</taxon>
        <taxon>Chromadorea</taxon>
        <taxon>Rhabditida</taxon>
        <taxon>Tylenchina</taxon>
        <taxon>Tylenchomorpha</taxon>
        <taxon>Tylenchoidea</taxon>
        <taxon>Meloidogynidae</taxon>
        <taxon>Meloidogyninae</taxon>
        <taxon>Meloidogyne</taxon>
    </lineage>
</organism>
<evidence type="ECO:0000313" key="2">
    <source>
        <dbReference type="Proteomes" id="UP000580250"/>
    </source>
</evidence>
<name>A0A6V7X715_MELEN</name>
<sequence length="54" mass="6224">MYIMFCFEEINKIFSEEFNIFCNCCSTTKGCALGRSILLITGKIVKFNDFAKLK</sequence>
<dbReference type="AlphaFoldDB" id="A0A6V7X715"/>
<dbReference type="EMBL" id="CAJEWN010001172">
    <property type="protein sequence ID" value="CAD2195033.1"/>
    <property type="molecule type" value="Genomic_DNA"/>
</dbReference>
<reference evidence="1 2" key="1">
    <citation type="submission" date="2020-08" db="EMBL/GenBank/DDBJ databases">
        <authorList>
            <person name="Koutsovoulos G."/>
            <person name="Danchin GJ E."/>
        </authorList>
    </citation>
    <scope>NUCLEOTIDE SEQUENCE [LARGE SCALE GENOMIC DNA]</scope>
</reference>
<gene>
    <name evidence="1" type="ORF">MENT_LOCUS48096</name>
</gene>
<accession>A0A6V7X715</accession>
<proteinExistence type="predicted"/>
<evidence type="ECO:0000313" key="1">
    <source>
        <dbReference type="EMBL" id="CAD2195033.1"/>
    </source>
</evidence>